<dbReference type="EMBL" id="BX284602">
    <property type="protein sequence ID" value="CCD73710.1"/>
    <property type="molecule type" value="Genomic_DNA"/>
</dbReference>
<evidence type="ECO:0000256" key="1">
    <source>
        <dbReference type="SAM" id="MobiDB-lite"/>
    </source>
</evidence>
<dbReference type="AGR" id="WB:WBGene00086560"/>
<dbReference type="HOGENOM" id="CLU_2924795_0_0_1"/>
<dbReference type="STRING" id="6239.ZK355.8.1"/>
<name>B4DCT1_CAEEL</name>
<dbReference type="Bgee" id="WBGene00086560">
    <property type="expression patterns" value="Expressed in larva and 2 other cell types or tissues"/>
</dbReference>
<proteinExistence type="evidence at protein level"/>
<dbReference type="Proteomes" id="UP000001940">
    <property type="component" value="Chromosome II"/>
</dbReference>
<feature type="compositionally biased region" description="Polar residues" evidence="1">
    <location>
        <begin position="1"/>
        <end position="15"/>
    </location>
</feature>
<gene>
    <name evidence="2" type="ORF">CELE_ZK355.8</name>
    <name evidence="2 4" type="ORF">ZK355.8</name>
</gene>
<dbReference type="WormBase" id="ZK355.8">
    <property type="protein sequence ID" value="CE23460"/>
    <property type="gene ID" value="WBGene00086560"/>
</dbReference>
<organism evidence="2 3">
    <name type="scientific">Caenorhabditis elegans</name>
    <dbReference type="NCBI Taxonomy" id="6239"/>
    <lineage>
        <taxon>Eukaryota</taxon>
        <taxon>Metazoa</taxon>
        <taxon>Ecdysozoa</taxon>
        <taxon>Nematoda</taxon>
        <taxon>Chromadorea</taxon>
        <taxon>Rhabditida</taxon>
        <taxon>Rhabditina</taxon>
        <taxon>Rhabditomorpha</taxon>
        <taxon>Rhabditoidea</taxon>
        <taxon>Rhabditidae</taxon>
        <taxon>Peloderinae</taxon>
        <taxon>Caenorhabditis</taxon>
    </lineage>
</organism>
<dbReference type="PaxDb" id="6239-ZK355.8"/>
<keyword evidence="3" id="KW-1185">Reference proteome</keyword>
<evidence type="ECO:0000313" key="3">
    <source>
        <dbReference type="Proteomes" id="UP000001940"/>
    </source>
</evidence>
<dbReference type="InParanoid" id="B4DCT1"/>
<protein>
    <submittedName>
        <fullName evidence="2">Lipoprotein</fullName>
    </submittedName>
</protein>
<evidence type="ECO:0007829" key="5">
    <source>
        <dbReference type="PeptideAtlas" id="B4DCT1"/>
    </source>
</evidence>
<evidence type="ECO:0000313" key="4">
    <source>
        <dbReference type="WormBase" id="ZK355.8"/>
    </source>
</evidence>
<evidence type="ECO:0000313" key="2">
    <source>
        <dbReference type="EMBL" id="CCD73710.1"/>
    </source>
</evidence>
<sequence length="61" mass="6987">MDPQGSKNAINQVSRSVEKQVYNPPATNGWKQIEVKNEVHNIQRPNGAVQEKRIQNVVYKK</sequence>
<reference evidence="2 3" key="1">
    <citation type="journal article" date="1998" name="Science">
        <title>Genome sequence of the nematode C. elegans: a platform for investigating biology.</title>
        <authorList>
            <consortium name="The C. elegans sequencing consortium"/>
            <person name="Sulson J.E."/>
            <person name="Waterston R."/>
        </authorList>
    </citation>
    <scope>NUCLEOTIDE SEQUENCE [LARGE SCALE GENOMIC DNA]</scope>
    <source>
        <strain evidence="2 3">Bristol N2</strain>
    </source>
</reference>
<dbReference type="PeptideAtlas" id="B4DCT1"/>
<accession>B4DCT1</accession>
<dbReference type="AlphaFoldDB" id="B4DCT1"/>
<feature type="region of interest" description="Disordered" evidence="1">
    <location>
        <begin position="1"/>
        <end position="25"/>
    </location>
</feature>
<keyword evidence="5" id="KW-1267">Proteomics identification</keyword>
<keyword evidence="2" id="KW-0449">Lipoprotein</keyword>